<evidence type="ECO:0008006" key="6">
    <source>
        <dbReference type="Google" id="ProtNLM"/>
    </source>
</evidence>
<dbReference type="InterPro" id="IPR012337">
    <property type="entry name" value="RNaseH-like_sf"/>
</dbReference>
<dbReference type="InterPro" id="IPR041577">
    <property type="entry name" value="RT_RNaseH_2"/>
</dbReference>
<dbReference type="CDD" id="cd01647">
    <property type="entry name" value="RT_LTR"/>
    <property type="match status" value="1"/>
</dbReference>
<dbReference type="InterPro" id="IPR043502">
    <property type="entry name" value="DNA/RNA_pol_sf"/>
</dbReference>
<dbReference type="Gene3D" id="3.30.420.10">
    <property type="entry name" value="Ribonuclease H-like superfamily/Ribonuclease H"/>
    <property type="match status" value="1"/>
</dbReference>
<feature type="domain" description="Reverse transcriptase" evidence="2">
    <location>
        <begin position="318"/>
        <end position="438"/>
    </location>
</feature>
<dbReference type="Pfam" id="PF00078">
    <property type="entry name" value="RVT_1"/>
    <property type="match status" value="1"/>
</dbReference>
<feature type="domain" description="Reverse transcriptase/retrotransposon-derived protein RNase H-like" evidence="4">
    <location>
        <begin position="474"/>
        <end position="567"/>
    </location>
</feature>
<dbReference type="GO" id="GO:0003676">
    <property type="term" value="F:nucleic acid binding"/>
    <property type="evidence" value="ECO:0007669"/>
    <property type="project" value="InterPro"/>
</dbReference>
<accession>A0A2N9IYN1</accession>
<dbReference type="PANTHER" id="PTHR24559:SF431">
    <property type="entry name" value="RNA-DIRECTED DNA POLYMERASE HOMOLOG"/>
    <property type="match status" value="1"/>
</dbReference>
<proteinExistence type="predicted"/>
<gene>
    <name evidence="5" type="ORF">FSB_LOCUS57296</name>
</gene>
<dbReference type="InterPro" id="IPR000477">
    <property type="entry name" value="RT_dom"/>
</dbReference>
<name>A0A2N9IYN1_FAGSY</name>
<evidence type="ECO:0000313" key="5">
    <source>
        <dbReference type="EMBL" id="SPD29414.1"/>
    </source>
</evidence>
<dbReference type="Gene3D" id="3.30.70.270">
    <property type="match status" value="1"/>
</dbReference>
<dbReference type="InterPro" id="IPR053134">
    <property type="entry name" value="RNA-dir_DNA_polymerase"/>
</dbReference>
<feature type="compositionally biased region" description="Polar residues" evidence="1">
    <location>
        <begin position="732"/>
        <end position="754"/>
    </location>
</feature>
<sequence length="754" mass="83515">MTPGSPGAGAVFACFSGEDSGQTGEATGEPRVARRSWSRHLSNAPGLADQLVLPKSVFDVLGTVGKLALPFLLKFWTCRKSELGFARYGFANRGRRSVFGPLEDIFPIEIPARPGKILTIREFHVVSKHVLFPTYLGLRINLLPCTKANLGSQYMILRTEAVGMFLMPMGSFSDRDSGLTGGALDDPGVACCRDWLHKMKAVPSTLHQKLKFPTVEGIMELNGDQVAAKQCVLATVQREDPNQDVFAWSVYEAPRVSPDLACHVLNIVPNQRPVVQKRRKLAPERASIVMEEVSRLLAASAIREIQYPTWLSNTVVMKKKNCKWRMCVDFTDLNQACPKDSYPLPRINQLVDSASGYDRLSFLDAFQGYHQIPMSLVDQDKTAFITPRGAYCHKVMPFSLKNARAIYQIMVTQMFSHMTGKTVEVYIDDMLIKIRGNSLATWLAEEEYKQILIGANPSSSFWEEIGSFYGMMSSAAFHGIKSYLSSPPCLSIPTPRESLFLYLVVSDHAVSAVMVQENKQEQKPIFFVSKVMDETELRYLPLEKAALALLQATKKLPYYFQTSTVTVLTDLPLKRLLQRSDFSGRITSAPAQSIPLETPLNSGSGKWELFVDVASNCKGSRAGIVLVSPEGLVLEQAVCLSFPASNNEVEYEALVVRLKSARQLDAEYPQIFYNSQLVANQISGEYQARDERMSAYLLVVQSLLAEFELAQVVQIGRCPRGTGGHTCRQMHSHMSGSVTSAKDSLLGSINSPGS</sequence>
<dbReference type="SUPFAM" id="SSF53098">
    <property type="entry name" value="Ribonuclease H-like"/>
    <property type="match status" value="1"/>
</dbReference>
<reference evidence="5" key="1">
    <citation type="submission" date="2018-02" db="EMBL/GenBank/DDBJ databases">
        <authorList>
            <person name="Cohen D.B."/>
            <person name="Kent A.D."/>
        </authorList>
    </citation>
    <scope>NUCLEOTIDE SEQUENCE</scope>
</reference>
<evidence type="ECO:0000259" key="3">
    <source>
        <dbReference type="Pfam" id="PF13456"/>
    </source>
</evidence>
<evidence type="ECO:0000259" key="2">
    <source>
        <dbReference type="Pfam" id="PF00078"/>
    </source>
</evidence>
<evidence type="ECO:0000259" key="4">
    <source>
        <dbReference type="Pfam" id="PF17919"/>
    </source>
</evidence>
<dbReference type="CDD" id="cd09279">
    <property type="entry name" value="RNase_HI_like"/>
    <property type="match status" value="1"/>
</dbReference>
<dbReference type="InterPro" id="IPR036397">
    <property type="entry name" value="RNaseH_sf"/>
</dbReference>
<dbReference type="Gene3D" id="3.10.10.10">
    <property type="entry name" value="HIV Type 1 Reverse Transcriptase, subunit A, domain 1"/>
    <property type="match status" value="1"/>
</dbReference>
<organism evidence="5">
    <name type="scientific">Fagus sylvatica</name>
    <name type="common">Beechnut</name>
    <dbReference type="NCBI Taxonomy" id="28930"/>
    <lineage>
        <taxon>Eukaryota</taxon>
        <taxon>Viridiplantae</taxon>
        <taxon>Streptophyta</taxon>
        <taxon>Embryophyta</taxon>
        <taxon>Tracheophyta</taxon>
        <taxon>Spermatophyta</taxon>
        <taxon>Magnoliopsida</taxon>
        <taxon>eudicotyledons</taxon>
        <taxon>Gunneridae</taxon>
        <taxon>Pentapetalae</taxon>
        <taxon>rosids</taxon>
        <taxon>fabids</taxon>
        <taxon>Fagales</taxon>
        <taxon>Fagaceae</taxon>
        <taxon>Fagus</taxon>
    </lineage>
</organism>
<dbReference type="InterPro" id="IPR002156">
    <property type="entry name" value="RNaseH_domain"/>
</dbReference>
<dbReference type="EMBL" id="OIVN01006270">
    <property type="protein sequence ID" value="SPD29414.1"/>
    <property type="molecule type" value="Genomic_DNA"/>
</dbReference>
<dbReference type="Pfam" id="PF13456">
    <property type="entry name" value="RVT_3"/>
    <property type="match status" value="1"/>
</dbReference>
<dbReference type="GO" id="GO:0004523">
    <property type="term" value="F:RNA-DNA hybrid ribonuclease activity"/>
    <property type="evidence" value="ECO:0007669"/>
    <property type="project" value="InterPro"/>
</dbReference>
<dbReference type="Pfam" id="PF17919">
    <property type="entry name" value="RT_RNaseH_2"/>
    <property type="match status" value="1"/>
</dbReference>
<protein>
    <recommendedName>
        <fullName evidence="6">Reverse transcriptase domain-containing protein</fullName>
    </recommendedName>
</protein>
<dbReference type="AlphaFoldDB" id="A0A2N9IYN1"/>
<feature type="region of interest" description="Disordered" evidence="1">
    <location>
        <begin position="724"/>
        <end position="754"/>
    </location>
</feature>
<dbReference type="InterPro" id="IPR043128">
    <property type="entry name" value="Rev_trsase/Diguanyl_cyclase"/>
</dbReference>
<evidence type="ECO:0000256" key="1">
    <source>
        <dbReference type="SAM" id="MobiDB-lite"/>
    </source>
</evidence>
<dbReference type="PANTHER" id="PTHR24559">
    <property type="entry name" value="TRANSPOSON TY3-I GAG-POL POLYPROTEIN"/>
    <property type="match status" value="1"/>
</dbReference>
<feature type="domain" description="RNase H type-1" evidence="3">
    <location>
        <begin position="618"/>
        <end position="715"/>
    </location>
</feature>
<dbReference type="SUPFAM" id="SSF56672">
    <property type="entry name" value="DNA/RNA polymerases"/>
    <property type="match status" value="1"/>
</dbReference>